<comment type="catalytic activity">
    <reaction evidence="8">
        <text>1-octadecanoyl-2-(4Z,7Z,10Z,13Z,16Z,19Z-docosahexaenoyl)-sn-glycerol + H2O = 2-(4Z,7Z,10Z,13Z,16Z,19Z-docosahexaenoyl)-glycerol + octadecanoate + H(+)</text>
        <dbReference type="Rhea" id="RHEA:77107"/>
        <dbReference type="ChEBI" id="CHEBI:15377"/>
        <dbReference type="ChEBI" id="CHEBI:15378"/>
        <dbReference type="ChEBI" id="CHEBI:25629"/>
        <dbReference type="ChEBI" id="CHEBI:77129"/>
        <dbReference type="ChEBI" id="CHEBI:186738"/>
    </reaction>
</comment>
<keyword evidence="13" id="KW-1185">Reference proteome</keyword>
<comment type="catalytic activity">
    <reaction evidence="11">
        <text>1-octadecanoyl-2-(5Z,8Z,11Z,14Z-eicosatetraenoyl)-sn-glycerol + H2O = 2-(5Z,8Z,11Z,14Z-eicosatetraenoyl)-glycerol + octadecanoate + H(+)</text>
        <dbReference type="Rhea" id="RHEA:38507"/>
        <dbReference type="ChEBI" id="CHEBI:15377"/>
        <dbReference type="ChEBI" id="CHEBI:15378"/>
        <dbReference type="ChEBI" id="CHEBI:25629"/>
        <dbReference type="ChEBI" id="CHEBI:52392"/>
        <dbReference type="ChEBI" id="CHEBI:75728"/>
    </reaction>
</comment>
<dbReference type="AlphaFoldDB" id="A0A979FIS9"/>
<gene>
    <name evidence="14" type="primary">LOC108665929</name>
</gene>
<comment type="catalytic activity">
    <reaction evidence="5">
        <text>a 1,2-diacyl-sn-glycerol + H2O = a 2-acylglycerol + a fatty acid + H(+)</text>
        <dbReference type="Rhea" id="RHEA:33275"/>
        <dbReference type="ChEBI" id="CHEBI:15377"/>
        <dbReference type="ChEBI" id="CHEBI:15378"/>
        <dbReference type="ChEBI" id="CHEBI:17389"/>
        <dbReference type="ChEBI" id="CHEBI:17815"/>
        <dbReference type="ChEBI" id="CHEBI:28868"/>
        <dbReference type="EC" id="3.1.1.116"/>
    </reaction>
</comment>
<dbReference type="PANTHER" id="PTHR46118">
    <property type="entry name" value="PROTEIN ABHD11"/>
    <property type="match status" value="1"/>
</dbReference>
<evidence type="ECO:0000313" key="13">
    <source>
        <dbReference type="Proteomes" id="UP000694843"/>
    </source>
</evidence>
<evidence type="ECO:0000256" key="2">
    <source>
        <dbReference type="ARBA" id="ARBA00022801"/>
    </source>
</evidence>
<accession>A0A979FIS9</accession>
<evidence type="ECO:0000256" key="7">
    <source>
        <dbReference type="ARBA" id="ARBA00044064"/>
    </source>
</evidence>
<evidence type="ECO:0000256" key="10">
    <source>
        <dbReference type="ARBA" id="ARBA00048513"/>
    </source>
</evidence>
<comment type="similarity">
    <text evidence="1">Belongs to the AB hydrolase superfamily.</text>
</comment>
<sequence>MAADMKLAGCSCSGPVDTVVDLRGPFSRLSRPRVRPASRTQRGFLSPPDSSVLFFLRRKANAPVALSFEKIAGDKRTPLIILHGLLGSKNNWKSISKALVHSTSRTVYVLDARNHGESPHTPTMTYQLMARDLIAFLHSEGFSSAIVMGHSMGGRTAMAAALLDAAMIRELLVLDISPFGVSESISTLPRFVEMMRRIELPSHLNLPQARKVVDEMLLPIVPETGVRQFLLTNLYKADDGFKWKANLDAISLCFNPHICTFPLDELPGQYEGPTSFIGGALSDYINKRDIERIREVFPRSEFHFVEGAGHWLHADKPKEFISLVSSIIK</sequence>
<dbReference type="KEGG" id="hazt:108665929"/>
<evidence type="ECO:0000256" key="6">
    <source>
        <dbReference type="ARBA" id="ARBA00043742"/>
    </source>
</evidence>
<comment type="catalytic activity">
    <reaction evidence="6">
        <text>a 1,3-diacyl-sn-glycerol + H2O = a 1-acyl-sn-glycerol + a fatty acid + H(+)</text>
        <dbReference type="Rhea" id="RHEA:38503"/>
        <dbReference type="ChEBI" id="CHEBI:15377"/>
        <dbReference type="ChEBI" id="CHEBI:15378"/>
        <dbReference type="ChEBI" id="CHEBI:28868"/>
        <dbReference type="ChEBI" id="CHEBI:64683"/>
        <dbReference type="ChEBI" id="CHEBI:77272"/>
    </reaction>
</comment>
<evidence type="ECO:0000256" key="4">
    <source>
        <dbReference type="ARBA" id="ARBA00042703"/>
    </source>
</evidence>
<evidence type="ECO:0000259" key="12">
    <source>
        <dbReference type="Pfam" id="PF00561"/>
    </source>
</evidence>
<dbReference type="OrthoDB" id="8119704at2759"/>
<dbReference type="PANTHER" id="PTHR46118:SF4">
    <property type="entry name" value="PROTEIN ABHD11"/>
    <property type="match status" value="1"/>
</dbReference>
<protein>
    <recommendedName>
        <fullName evidence="7">sn-1-specific diacylglycerol lipase ABHD11</fullName>
        <ecNumber evidence="3">3.1.1.116</ecNumber>
    </recommendedName>
    <alternativeName>
        <fullName evidence="4">Alpha/beta hydrolase domain-containing protein 11</fullName>
    </alternativeName>
</protein>
<dbReference type="Pfam" id="PF00561">
    <property type="entry name" value="Abhydrolase_1"/>
    <property type="match status" value="1"/>
</dbReference>
<evidence type="ECO:0000256" key="3">
    <source>
        <dbReference type="ARBA" id="ARBA00026104"/>
    </source>
</evidence>
<dbReference type="Gene3D" id="3.40.50.1820">
    <property type="entry name" value="alpha/beta hydrolase"/>
    <property type="match status" value="1"/>
</dbReference>
<evidence type="ECO:0000256" key="8">
    <source>
        <dbReference type="ARBA" id="ARBA00048283"/>
    </source>
</evidence>
<dbReference type="GO" id="GO:0052689">
    <property type="term" value="F:carboxylic ester hydrolase activity"/>
    <property type="evidence" value="ECO:0007669"/>
    <property type="project" value="TreeGrafter"/>
</dbReference>
<reference evidence="14" key="1">
    <citation type="submission" date="2025-08" db="UniProtKB">
        <authorList>
            <consortium name="RefSeq"/>
        </authorList>
    </citation>
    <scope>IDENTIFICATION</scope>
    <source>
        <tissue evidence="14">Whole organism</tissue>
    </source>
</reference>
<dbReference type="GeneID" id="108665929"/>
<keyword evidence="2" id="KW-0378">Hydrolase</keyword>
<dbReference type="SUPFAM" id="SSF53474">
    <property type="entry name" value="alpha/beta-Hydrolases"/>
    <property type="match status" value="1"/>
</dbReference>
<comment type="catalytic activity">
    <reaction evidence="9">
        <text>1,2-didecanoylglycerol + H2O = decanoylglycerol + decanoate + H(+)</text>
        <dbReference type="Rhea" id="RHEA:48596"/>
        <dbReference type="ChEBI" id="CHEBI:11152"/>
        <dbReference type="ChEBI" id="CHEBI:15377"/>
        <dbReference type="ChEBI" id="CHEBI:15378"/>
        <dbReference type="ChEBI" id="CHEBI:27689"/>
        <dbReference type="ChEBI" id="CHEBI:90605"/>
    </reaction>
</comment>
<organism evidence="13 14">
    <name type="scientific">Hyalella azteca</name>
    <name type="common">Amphipod</name>
    <dbReference type="NCBI Taxonomy" id="294128"/>
    <lineage>
        <taxon>Eukaryota</taxon>
        <taxon>Metazoa</taxon>
        <taxon>Ecdysozoa</taxon>
        <taxon>Arthropoda</taxon>
        <taxon>Crustacea</taxon>
        <taxon>Multicrustacea</taxon>
        <taxon>Malacostraca</taxon>
        <taxon>Eumalacostraca</taxon>
        <taxon>Peracarida</taxon>
        <taxon>Amphipoda</taxon>
        <taxon>Senticaudata</taxon>
        <taxon>Talitrida</taxon>
        <taxon>Talitroidea</taxon>
        <taxon>Hyalellidae</taxon>
        <taxon>Hyalella</taxon>
    </lineage>
</organism>
<dbReference type="Proteomes" id="UP000694843">
    <property type="component" value="Unplaced"/>
</dbReference>
<evidence type="ECO:0000256" key="9">
    <source>
        <dbReference type="ARBA" id="ARBA00048504"/>
    </source>
</evidence>
<proteinExistence type="inferred from homology"/>
<evidence type="ECO:0000256" key="5">
    <source>
        <dbReference type="ARBA" id="ARBA00043667"/>
    </source>
</evidence>
<evidence type="ECO:0000313" key="14">
    <source>
        <dbReference type="RefSeq" id="XP_047736627.1"/>
    </source>
</evidence>
<evidence type="ECO:0000256" key="11">
    <source>
        <dbReference type="ARBA" id="ARBA00048919"/>
    </source>
</evidence>
<dbReference type="RefSeq" id="XP_047736627.1">
    <property type="nucleotide sequence ID" value="XM_047880671.1"/>
</dbReference>
<dbReference type="EC" id="3.1.1.116" evidence="3"/>
<dbReference type="InterPro" id="IPR000073">
    <property type="entry name" value="AB_hydrolase_1"/>
</dbReference>
<feature type="domain" description="AB hydrolase-1" evidence="12">
    <location>
        <begin position="78"/>
        <end position="317"/>
    </location>
</feature>
<evidence type="ECO:0000256" key="1">
    <source>
        <dbReference type="ARBA" id="ARBA00008645"/>
    </source>
</evidence>
<dbReference type="InterPro" id="IPR029058">
    <property type="entry name" value="AB_hydrolase_fold"/>
</dbReference>
<name>A0A979FIS9_HYAAZ</name>
<dbReference type="GO" id="GO:0005739">
    <property type="term" value="C:mitochondrion"/>
    <property type="evidence" value="ECO:0007669"/>
    <property type="project" value="TreeGrafter"/>
</dbReference>
<comment type="catalytic activity">
    <reaction evidence="10">
        <text>1-octadecanoyl-2-(9Z-octadecenoyl)-sn-glycerol + H2O = 2-(9Z-octadecenoyl)-glycerol + octadecanoate + H(+)</text>
        <dbReference type="Rhea" id="RHEA:77103"/>
        <dbReference type="ChEBI" id="CHEBI:15377"/>
        <dbReference type="ChEBI" id="CHEBI:15378"/>
        <dbReference type="ChEBI" id="CHEBI:25629"/>
        <dbReference type="ChEBI" id="CHEBI:73990"/>
        <dbReference type="ChEBI" id="CHEBI:75468"/>
    </reaction>
</comment>
<dbReference type="OMA" id="FLGMSDN"/>